<protein>
    <submittedName>
        <fullName evidence="2">DUF59 domain-containing protein</fullName>
    </submittedName>
    <submittedName>
        <fullName evidence="3">Metal-sulfur cluster biosynthesis protein</fullName>
    </submittedName>
</protein>
<dbReference type="Proteomes" id="UP001281024">
    <property type="component" value="Unassembled WGS sequence"/>
</dbReference>
<evidence type="ECO:0000313" key="2">
    <source>
        <dbReference type="EMBL" id="MDV7714643.1"/>
    </source>
</evidence>
<dbReference type="EMBL" id="LR031358">
    <property type="protein sequence ID" value="VDB98342.1"/>
    <property type="molecule type" value="Genomic_DNA"/>
</dbReference>
<dbReference type="InterPro" id="IPR052339">
    <property type="entry name" value="Fe-S_Maturation_MIP18"/>
</dbReference>
<evidence type="ECO:0000313" key="5">
    <source>
        <dbReference type="Proteomes" id="UP000181728"/>
    </source>
</evidence>
<reference evidence="3 5" key="1">
    <citation type="journal article" date="2016" name="BMC Genomics">
        <title>Consensus pan-genome assembly of the specialised wine bacterium Oenococcus oeni.</title>
        <authorList>
            <person name="Sternes P.R."/>
            <person name="Borneman A.R."/>
        </authorList>
    </citation>
    <scope>NUCLEOTIDE SEQUENCE [LARGE SCALE GENOMIC DNA]</scope>
    <source>
        <strain evidence="3 5">AWRIB661</strain>
    </source>
</reference>
<reference evidence="4 6" key="2">
    <citation type="submission" date="2018-08" db="EMBL/GenBank/DDBJ databases">
        <authorList>
            <person name="Lorentzen P. G. S. M."/>
        </authorList>
    </citation>
    <scope>NUCLEOTIDE SEQUENCE [LARGE SCALE GENOMIC DNA]</scope>
    <source>
        <strain evidence="4 6">CRBO_1381</strain>
    </source>
</reference>
<dbReference type="Proteomes" id="UP000181728">
    <property type="component" value="Unassembled WGS sequence"/>
</dbReference>
<sequence length="118" mass="13144">MNKNTQVENVDESLTEAEFSSVIEALKQAIDPEMGVSVQDLGLIYSLQIVKKDKKRQLHVLMALTLLGCPLTAELQTIVEDAIMTYSDFTNVLVQIDPTIVWDPNRISRLARISLGIS</sequence>
<dbReference type="Pfam" id="PF01883">
    <property type="entry name" value="FeS_assembly_P"/>
    <property type="match status" value="1"/>
</dbReference>
<gene>
    <name evidence="4" type="primary">yitW</name>
    <name evidence="3" type="ORF">ATX59_05420</name>
    <name evidence="2" type="ORF">GA838_02445</name>
    <name evidence="4" type="ORF">OENI_1107</name>
</gene>
<organism evidence="3 5">
    <name type="scientific">Oenococcus oeni</name>
    <name type="common">Leuconostoc oenos</name>
    <dbReference type="NCBI Taxonomy" id="1247"/>
    <lineage>
        <taxon>Bacteria</taxon>
        <taxon>Bacillati</taxon>
        <taxon>Bacillota</taxon>
        <taxon>Bacilli</taxon>
        <taxon>Lactobacillales</taxon>
        <taxon>Lactobacillaceae</taxon>
        <taxon>Oenococcus</taxon>
    </lineage>
</organism>
<dbReference type="EMBL" id="WERV01000002">
    <property type="protein sequence ID" value="MDV7714643.1"/>
    <property type="molecule type" value="Genomic_DNA"/>
</dbReference>
<dbReference type="AlphaFoldDB" id="A0A483AZX9"/>
<dbReference type="PANTHER" id="PTHR42831:SF1">
    <property type="entry name" value="FE-S PROTEIN MATURATION AUXILIARY FACTOR YITW"/>
    <property type="match status" value="1"/>
</dbReference>
<feature type="domain" description="MIP18 family-like" evidence="1">
    <location>
        <begin position="22"/>
        <end position="88"/>
    </location>
</feature>
<dbReference type="Gene3D" id="3.30.300.130">
    <property type="entry name" value="Fe-S cluster assembly (FSCA)"/>
    <property type="match status" value="1"/>
</dbReference>
<dbReference type="RefSeq" id="WP_002821336.1">
    <property type="nucleotide sequence ID" value="NZ_CP014324.1"/>
</dbReference>
<evidence type="ECO:0000259" key="1">
    <source>
        <dbReference type="Pfam" id="PF01883"/>
    </source>
</evidence>
<proteinExistence type="predicted"/>
<dbReference type="SUPFAM" id="SSF117916">
    <property type="entry name" value="Fe-S cluster assembly (FSCA) domain-like"/>
    <property type="match status" value="1"/>
</dbReference>
<dbReference type="EMBL" id="MLOK01000039">
    <property type="protein sequence ID" value="OIM21217.1"/>
    <property type="molecule type" value="Genomic_DNA"/>
</dbReference>
<evidence type="ECO:0000313" key="3">
    <source>
        <dbReference type="EMBL" id="OIM21217.1"/>
    </source>
</evidence>
<dbReference type="PANTHER" id="PTHR42831">
    <property type="entry name" value="FE-S PROTEIN MATURATION AUXILIARY FACTOR YITW"/>
    <property type="match status" value="1"/>
</dbReference>
<reference evidence="2" key="3">
    <citation type="submission" date="2019-10" db="EMBL/GenBank/DDBJ databases">
        <title>Malate fermentation in French cider.</title>
        <authorList>
            <person name="Cousin F.J."/>
            <person name="Medina Fernandez S."/>
            <person name="Misery B."/>
            <person name="Laplace J.-M."/>
            <person name="Cretenet M."/>
        </authorList>
    </citation>
    <scope>NUCLEOTIDE SEQUENCE</scope>
    <source>
        <strain evidence="2">UCMA15129</strain>
    </source>
</reference>
<name>A0A483AZX9_OENOE</name>
<dbReference type="InterPro" id="IPR002744">
    <property type="entry name" value="MIP18-like"/>
</dbReference>
<evidence type="ECO:0000313" key="6">
    <source>
        <dbReference type="Proteomes" id="UP000294726"/>
    </source>
</evidence>
<evidence type="ECO:0000313" key="4">
    <source>
        <dbReference type="EMBL" id="VDB98342.1"/>
    </source>
</evidence>
<accession>A0A483AZX9</accession>
<dbReference type="Proteomes" id="UP000294726">
    <property type="component" value="Chromosome"/>
</dbReference>
<dbReference type="InterPro" id="IPR034904">
    <property type="entry name" value="FSCA_dom_sf"/>
</dbReference>